<dbReference type="InterPro" id="IPR050259">
    <property type="entry name" value="SDR"/>
</dbReference>
<dbReference type="PRINTS" id="PR00081">
    <property type="entry name" value="GDHRDH"/>
</dbReference>
<evidence type="ECO:0000256" key="1">
    <source>
        <dbReference type="ARBA" id="ARBA00006484"/>
    </source>
</evidence>
<dbReference type="SUPFAM" id="SSF51735">
    <property type="entry name" value="NAD(P)-binding Rossmann-fold domains"/>
    <property type="match status" value="1"/>
</dbReference>
<dbReference type="InterPro" id="IPR002347">
    <property type="entry name" value="SDR_fam"/>
</dbReference>
<reference evidence="2 3" key="1">
    <citation type="submission" date="2019-03" db="EMBL/GenBank/DDBJ databases">
        <title>Genomic Encyclopedia of Type Strains, Phase IV (KMG-IV): sequencing the most valuable type-strain genomes for metagenomic binning, comparative biology and taxonomic classification.</title>
        <authorList>
            <person name="Goeker M."/>
        </authorList>
    </citation>
    <scope>NUCLEOTIDE SEQUENCE [LARGE SCALE GENOMIC DNA]</scope>
    <source>
        <strain evidence="2 3">DSM 22362</strain>
    </source>
</reference>
<dbReference type="CDD" id="cd05344">
    <property type="entry name" value="BKR_like_SDR_like"/>
    <property type="match status" value="1"/>
</dbReference>
<evidence type="ECO:0000313" key="2">
    <source>
        <dbReference type="EMBL" id="TCV16562.1"/>
    </source>
</evidence>
<dbReference type="AlphaFoldDB" id="A0A4R3VXQ2"/>
<dbReference type="InterPro" id="IPR036291">
    <property type="entry name" value="NAD(P)-bd_dom_sf"/>
</dbReference>
<evidence type="ECO:0000313" key="3">
    <source>
        <dbReference type="Proteomes" id="UP000295197"/>
    </source>
</evidence>
<dbReference type="RefSeq" id="WP_132777294.1">
    <property type="nucleotide sequence ID" value="NZ_SMBZ01000012.1"/>
</dbReference>
<dbReference type="Pfam" id="PF13561">
    <property type="entry name" value="adh_short_C2"/>
    <property type="match status" value="1"/>
</dbReference>
<protein>
    <submittedName>
        <fullName evidence="2">3-oxoacyl-[acyl-carrier protein] reductase</fullName>
    </submittedName>
</protein>
<dbReference type="Proteomes" id="UP000295197">
    <property type="component" value="Unassembled WGS sequence"/>
</dbReference>
<keyword evidence="3" id="KW-1185">Reference proteome</keyword>
<sequence>MEISLNGKNSLVGGSTSGIGKAIALQLANCGANVTLVGRNEEKLQETLKELRTDVDQHHTYIVTDYLDHVKYVSHMDEYFEKYAVDILVNNTQGPNPGTILQLTKADYQQAFNLLFQNAVYTTNLALAKMRENGGGRIINVSSMTVKEPQNNLVLSNTMRTALVSWSKSLANEVAKDDITVNSILTGYFETERLTSLMDNQASKEGNSFDEVRANRIQSVPAKRLGDPKEYGYLVAFLASEYASFLTGASIPLDGGIAKSLF</sequence>
<dbReference type="Gene3D" id="3.40.50.720">
    <property type="entry name" value="NAD(P)-binding Rossmann-like Domain"/>
    <property type="match status" value="1"/>
</dbReference>
<accession>A0A4R3VXQ2</accession>
<comment type="caution">
    <text evidence="2">The sequence shown here is derived from an EMBL/GenBank/DDBJ whole genome shotgun (WGS) entry which is preliminary data.</text>
</comment>
<dbReference type="PANTHER" id="PTHR42879:SF6">
    <property type="entry name" value="NADPH-DEPENDENT REDUCTASE BACG"/>
    <property type="match status" value="1"/>
</dbReference>
<proteinExistence type="inferred from homology"/>
<name>A0A4R3VXQ2_9SPHI</name>
<dbReference type="PANTHER" id="PTHR42879">
    <property type="entry name" value="3-OXOACYL-(ACYL-CARRIER-PROTEIN) REDUCTASE"/>
    <property type="match status" value="1"/>
</dbReference>
<organism evidence="2 3">
    <name type="scientific">Sphingobacterium alimentarium</name>
    <dbReference type="NCBI Taxonomy" id="797292"/>
    <lineage>
        <taxon>Bacteria</taxon>
        <taxon>Pseudomonadati</taxon>
        <taxon>Bacteroidota</taxon>
        <taxon>Sphingobacteriia</taxon>
        <taxon>Sphingobacteriales</taxon>
        <taxon>Sphingobacteriaceae</taxon>
        <taxon>Sphingobacterium</taxon>
    </lineage>
</organism>
<gene>
    <name evidence="2" type="ORF">EDC17_101235</name>
</gene>
<dbReference type="OrthoDB" id="9804774at2"/>
<comment type="similarity">
    <text evidence="1">Belongs to the short-chain dehydrogenases/reductases (SDR) family.</text>
</comment>
<dbReference type="EMBL" id="SMBZ01000012">
    <property type="protein sequence ID" value="TCV16562.1"/>
    <property type="molecule type" value="Genomic_DNA"/>
</dbReference>